<name>D8PBU2_9BACT</name>
<feature type="transmembrane region" description="Helical" evidence="2">
    <location>
        <begin position="289"/>
        <end position="306"/>
    </location>
</feature>
<dbReference type="eggNOG" id="COG3387">
    <property type="taxonomic scope" value="Bacteria"/>
</dbReference>
<dbReference type="InterPro" id="IPR008928">
    <property type="entry name" value="6-hairpin_glycosidase_sf"/>
</dbReference>
<evidence type="ECO:0000256" key="2">
    <source>
        <dbReference type="SAM" id="Phobius"/>
    </source>
</evidence>
<evidence type="ECO:0000313" key="4">
    <source>
        <dbReference type="Proteomes" id="UP000001660"/>
    </source>
</evidence>
<dbReference type="EMBL" id="FP929003">
    <property type="protein sequence ID" value="CBK40701.1"/>
    <property type="molecule type" value="Genomic_DNA"/>
</dbReference>
<accession>D8PBU2</accession>
<proteinExistence type="predicted"/>
<gene>
    <name evidence="3" type="ORF">NIDE0938</name>
</gene>
<feature type="compositionally biased region" description="Polar residues" evidence="1">
    <location>
        <begin position="901"/>
        <end position="919"/>
    </location>
</feature>
<feature type="transmembrane region" description="Helical" evidence="2">
    <location>
        <begin position="366"/>
        <end position="384"/>
    </location>
</feature>
<feature type="region of interest" description="Disordered" evidence="1">
    <location>
        <begin position="1"/>
        <end position="39"/>
    </location>
</feature>
<evidence type="ECO:0000313" key="3">
    <source>
        <dbReference type="EMBL" id="CBK40701.1"/>
    </source>
</evidence>
<keyword evidence="2" id="KW-0812">Transmembrane</keyword>
<dbReference type="SUPFAM" id="SSF48208">
    <property type="entry name" value="Six-hairpin glycosidases"/>
    <property type="match status" value="1"/>
</dbReference>
<protein>
    <submittedName>
        <fullName evidence="3">Uncharacterized protein</fullName>
    </submittedName>
</protein>
<reference evidence="3 4" key="1">
    <citation type="journal article" date="2010" name="Proc. Natl. Acad. Sci. U.S.A.">
        <title>A Nitrospira metagenome illuminates the physiology and evolution of globally important nitrite-oxidizing bacteria.</title>
        <authorList>
            <person name="Lucker S."/>
            <person name="Wagner M."/>
            <person name="Maixner F."/>
            <person name="Pelletier E."/>
            <person name="Koch H."/>
            <person name="Vacherie B."/>
            <person name="Rattei T."/>
            <person name="Sinninghe Damste J."/>
            <person name="Spieck E."/>
            <person name="Le Paslier D."/>
            <person name="Daims H."/>
        </authorList>
    </citation>
    <scope>NUCLEOTIDE SEQUENCE [LARGE SCALE GENOMIC DNA]</scope>
</reference>
<feature type="transmembrane region" description="Helical" evidence="2">
    <location>
        <begin position="206"/>
        <end position="225"/>
    </location>
</feature>
<dbReference type="InterPro" id="IPR012341">
    <property type="entry name" value="6hp_glycosidase-like_sf"/>
</dbReference>
<dbReference type="KEGG" id="nde:NIDE0938"/>
<feature type="transmembrane region" description="Helical" evidence="2">
    <location>
        <begin position="245"/>
        <end position="269"/>
    </location>
</feature>
<feature type="transmembrane region" description="Helical" evidence="2">
    <location>
        <begin position="156"/>
        <end position="176"/>
    </location>
</feature>
<dbReference type="HOGENOM" id="CLU_285718_0_0_0"/>
<keyword evidence="2" id="KW-1133">Transmembrane helix</keyword>
<dbReference type="STRING" id="330214.NIDE0938"/>
<feature type="transmembrane region" description="Helical" evidence="2">
    <location>
        <begin position="390"/>
        <end position="408"/>
    </location>
</feature>
<dbReference type="OrthoDB" id="8839685at2"/>
<feature type="region of interest" description="Disordered" evidence="1">
    <location>
        <begin position="890"/>
        <end position="919"/>
    </location>
</feature>
<dbReference type="AlphaFoldDB" id="D8PBU2"/>
<dbReference type="Proteomes" id="UP000001660">
    <property type="component" value="Chromosome"/>
</dbReference>
<feature type="transmembrane region" description="Helical" evidence="2">
    <location>
        <begin position="129"/>
        <end position="149"/>
    </location>
</feature>
<evidence type="ECO:0000256" key="1">
    <source>
        <dbReference type="SAM" id="MobiDB-lite"/>
    </source>
</evidence>
<feature type="transmembrane region" description="Helical" evidence="2">
    <location>
        <begin position="182"/>
        <end position="199"/>
    </location>
</feature>
<organism evidence="3 4">
    <name type="scientific">Nitrospira defluvii</name>
    <dbReference type="NCBI Taxonomy" id="330214"/>
    <lineage>
        <taxon>Bacteria</taxon>
        <taxon>Pseudomonadati</taxon>
        <taxon>Nitrospirota</taxon>
        <taxon>Nitrospiria</taxon>
        <taxon>Nitrospirales</taxon>
        <taxon>Nitrospiraceae</taxon>
        <taxon>Nitrospira</taxon>
    </lineage>
</organism>
<keyword evidence="2" id="KW-0472">Membrane</keyword>
<dbReference type="Gene3D" id="1.50.10.10">
    <property type="match status" value="1"/>
</dbReference>
<sequence>MGFVRDGNTARVLPYPEPEFPDKDSEGSPSPAPEQPHHHARLKRTDWVIAAGLTLSVGMACLLIADMTPAFLLQSMDFWFESDTVREVSNMTSTTDDHSRTSVHPLFSILTFVPVYLVKHTLAIPPLRAVLYVTSILGGIWIGTLYLLLRLLGCRTLDACVFTALGLSSASAIFWLPVPNSYTWGSWSIMVALALLLLAEQHRVGALPYVLASAFTLSITVTNWMAGLLTTLARWPFKQAVQLSINAFCLVVLLWGAQKFIFPSAEFFIGSRKEANWINHPQSGHASNIASSFVFHTLVAPAIRFIDDDGYIQVGDDSVRLAQRLAFQFSPPGSAGSLGLIAVCLWSALLLNGLWRLVTMDRQVRFRLVLATLLLFELSLHMVYGEETFTYSLNFTPLLIALAALGTLSPGRRAVLVLAGLLALCAGINNWQQFRQATESATHFTPQRDAMTSLMRNDPDRPWPRSVGHIPMGVPGAPEAEHAYHEPGGDFSPQAPSFGVSLWLCDAEGRPLVTSQSVPLKDIQQTFEPSPHPHVPAIATRTPYYDATWTRLDATHWELRFKNRTSHTPVIVIRSVGPAGGPVTELGWDGEQLDINRRWTVRVTPAPAKVALGDEQTVNWMTSVSTNRSWADASGWGYARLALPGPVSEAGEEYRLILSDLRIPIQMQRWYRNSPERVRLDLPDQRFQASMNAQIDHLMMSLIGRETRPGDPTFFYRAWQRQGAYIATALARAGDPRVSRVLAQYLATHDFAGGNGPEADAPGLTIWALTTSANYIADHEHDQWLWPHVLRKTQRIEAMLTARAPIEESFAVPSPYDLQHGQQITKSVLAKPAHDGLIVGRVGDEWPSLYVNAVSYRGLLAAAEFAERLGKHRYATGWRNHAHTLRNNWQRRNRNGGSDARVSTVSLGTASSTPSSRDQLGQTLTVYRPSSDHAPIAAQLSDAHLALRQGQPDAVWASLDRLWTQQASPGLYTWDMPRPATTDVADGWQYVRGWRNQSVVSPDYETAALLLLLQQDMLAYVDDGAAEPTVVIGAGVPQAWISHSMMVSNLALPGGSIDWRWDGHAMRVTLHGSSRKIQLGASFPHDTDTSVTYDDPAAAVTARAS</sequence>
<feature type="transmembrane region" description="Helical" evidence="2">
    <location>
        <begin position="415"/>
        <end position="432"/>
    </location>
</feature>
<keyword evidence="4" id="KW-1185">Reference proteome</keyword>
<feature type="transmembrane region" description="Helical" evidence="2">
    <location>
        <begin position="335"/>
        <end position="354"/>
    </location>
</feature>
<dbReference type="GO" id="GO:0005975">
    <property type="term" value="P:carbohydrate metabolic process"/>
    <property type="evidence" value="ECO:0007669"/>
    <property type="project" value="InterPro"/>
</dbReference>
<feature type="transmembrane region" description="Helical" evidence="2">
    <location>
        <begin position="47"/>
        <end position="72"/>
    </location>
</feature>